<evidence type="ECO:0000313" key="2">
    <source>
        <dbReference type="EMBL" id="GAA4649206.1"/>
    </source>
</evidence>
<comment type="caution">
    <text evidence="2">The sequence shown here is derived from an EMBL/GenBank/DDBJ whole genome shotgun (WGS) entry which is preliminary data.</text>
</comment>
<accession>A0ABP8V1T9</accession>
<organism evidence="2 3">
    <name type="scientific">Kistimonas scapharcae</name>
    <dbReference type="NCBI Taxonomy" id="1036133"/>
    <lineage>
        <taxon>Bacteria</taxon>
        <taxon>Pseudomonadati</taxon>
        <taxon>Pseudomonadota</taxon>
        <taxon>Gammaproteobacteria</taxon>
        <taxon>Oceanospirillales</taxon>
        <taxon>Endozoicomonadaceae</taxon>
        <taxon>Kistimonas</taxon>
    </lineage>
</organism>
<proteinExistence type="predicted"/>
<feature type="chain" id="PRO_5045435168" evidence="1">
    <location>
        <begin position="23"/>
        <end position="333"/>
    </location>
</feature>
<name>A0ABP8V1T9_9GAMM</name>
<keyword evidence="3" id="KW-1185">Reference proteome</keyword>
<keyword evidence="1" id="KW-0732">Signal</keyword>
<dbReference type="RefSeq" id="WP_345194981.1">
    <property type="nucleotide sequence ID" value="NZ_BAABFL010000124.1"/>
</dbReference>
<protein>
    <submittedName>
        <fullName evidence="2">Uncharacterized protein</fullName>
    </submittedName>
</protein>
<reference evidence="3" key="1">
    <citation type="journal article" date="2019" name="Int. J. Syst. Evol. Microbiol.">
        <title>The Global Catalogue of Microorganisms (GCM) 10K type strain sequencing project: providing services to taxonomists for standard genome sequencing and annotation.</title>
        <authorList>
            <consortium name="The Broad Institute Genomics Platform"/>
            <consortium name="The Broad Institute Genome Sequencing Center for Infectious Disease"/>
            <person name="Wu L."/>
            <person name="Ma J."/>
        </authorList>
    </citation>
    <scope>NUCLEOTIDE SEQUENCE [LARGE SCALE GENOMIC DNA]</scope>
    <source>
        <strain evidence="3">JCM 17805</strain>
    </source>
</reference>
<feature type="signal peptide" evidence="1">
    <location>
        <begin position="1"/>
        <end position="22"/>
    </location>
</feature>
<evidence type="ECO:0000256" key="1">
    <source>
        <dbReference type="SAM" id="SignalP"/>
    </source>
</evidence>
<evidence type="ECO:0000313" key="3">
    <source>
        <dbReference type="Proteomes" id="UP001500604"/>
    </source>
</evidence>
<gene>
    <name evidence="2" type="ORF">GCM10023116_14800</name>
</gene>
<dbReference type="EMBL" id="BAABFL010000124">
    <property type="protein sequence ID" value="GAA4649206.1"/>
    <property type="molecule type" value="Genomic_DNA"/>
</dbReference>
<sequence length="333" mass="37588">MRKLPLLLLIFILATLSRLTQANDVWAAYPETLPQYDYSSDKLKKHWDRLTTGINEPFPDVTYLKSMVSRHPELTRIITDALNKANTSDAQPLTHEAINDAHYQRYALQLQESWRALFEGRFQEAKQLGIRLGPAGYIPALYAQCIYAQHLARSPQEKHDLLREVITLSDSMRDYQPATHYVLFSNAYAKARIAEDLSLSEALATGYTRPMKSDLEQLMSLQPNHLFGAAALGGVHAGIIEKAGKLVARMTYGANEKSMRKWFEQAMNHTPLPPVIPLEYSIALNRLHGSKEAEKIKQLLTKAKTTVPVSAEESLEMTKVRAMLKEIETGNNN</sequence>
<dbReference type="Proteomes" id="UP001500604">
    <property type="component" value="Unassembled WGS sequence"/>
</dbReference>